<keyword evidence="4" id="KW-0732">Signal</keyword>
<feature type="binding site" description="axial binding residue" evidence="9">
    <location>
        <position position="73"/>
    </location>
    <ligand>
        <name>heme c</name>
        <dbReference type="ChEBI" id="CHEBI:61717"/>
        <label>1</label>
    </ligand>
    <ligandPart>
        <name>Fe</name>
        <dbReference type="ChEBI" id="CHEBI:18248"/>
    </ligandPart>
</feature>
<reference evidence="11 12" key="1">
    <citation type="submission" date="2018-01" db="EMBL/GenBank/DDBJ databases">
        <title>A novel member of the phylum Bacteroidetes isolated from glacier ice.</title>
        <authorList>
            <person name="Liu Q."/>
            <person name="Xin Y.-H."/>
        </authorList>
    </citation>
    <scope>NUCLEOTIDE SEQUENCE [LARGE SCALE GENOMIC DNA]</scope>
    <source>
        <strain evidence="11 12">RB1R16</strain>
    </source>
</reference>
<proteinExistence type="predicted"/>
<dbReference type="Proteomes" id="UP000239872">
    <property type="component" value="Unassembled WGS sequence"/>
</dbReference>
<dbReference type="InterPro" id="IPR004852">
    <property type="entry name" value="Di-haem_cyt_c_peroxidsae"/>
</dbReference>
<evidence type="ECO:0000256" key="1">
    <source>
        <dbReference type="ARBA" id="ARBA00004418"/>
    </source>
</evidence>
<comment type="subcellular location">
    <subcellularLocation>
        <location evidence="1">Periplasm</location>
    </subcellularLocation>
</comment>
<feature type="binding site" description="axial binding residue" evidence="9">
    <location>
        <position position="220"/>
    </location>
    <ligand>
        <name>heme c</name>
        <dbReference type="ChEBI" id="CHEBI:61717"/>
        <label>2</label>
    </ligand>
    <ligandPart>
        <name>Fe</name>
        <dbReference type="ChEBI" id="CHEBI:18248"/>
    </ligandPart>
</feature>
<keyword evidence="6" id="KW-0560">Oxidoreductase</keyword>
<evidence type="ECO:0000259" key="10">
    <source>
        <dbReference type="PROSITE" id="PS51007"/>
    </source>
</evidence>
<comment type="cofactor">
    <cofactor evidence="8">
        <name>heme</name>
        <dbReference type="ChEBI" id="CHEBI:30413"/>
    </cofactor>
    <text evidence="8">Binds 2 heme groups.</text>
</comment>
<dbReference type="GO" id="GO:0004130">
    <property type="term" value="F:cytochrome-c peroxidase activity"/>
    <property type="evidence" value="ECO:0007669"/>
    <property type="project" value="TreeGrafter"/>
</dbReference>
<dbReference type="PIRSF" id="PIRSF000294">
    <property type="entry name" value="Cytochrome-c_peroxidase"/>
    <property type="match status" value="1"/>
</dbReference>
<evidence type="ECO:0000256" key="9">
    <source>
        <dbReference type="PIRSR" id="PIRSR000294-2"/>
    </source>
</evidence>
<organism evidence="11 12">
    <name type="scientific">Flavipsychrobacter stenotrophus</name>
    <dbReference type="NCBI Taxonomy" id="2077091"/>
    <lineage>
        <taxon>Bacteria</taxon>
        <taxon>Pseudomonadati</taxon>
        <taxon>Bacteroidota</taxon>
        <taxon>Chitinophagia</taxon>
        <taxon>Chitinophagales</taxon>
        <taxon>Chitinophagaceae</taxon>
        <taxon>Flavipsychrobacter</taxon>
    </lineage>
</organism>
<dbReference type="InterPro" id="IPR009056">
    <property type="entry name" value="Cyt_c-like_dom"/>
</dbReference>
<dbReference type="InterPro" id="IPR051395">
    <property type="entry name" value="Cytochrome_c_Peroxidase/MauG"/>
</dbReference>
<evidence type="ECO:0000256" key="5">
    <source>
        <dbReference type="ARBA" id="ARBA00022764"/>
    </source>
</evidence>
<keyword evidence="12" id="KW-1185">Reference proteome</keyword>
<feature type="binding site" description="covalent" evidence="8">
    <location>
        <position position="72"/>
    </location>
    <ligand>
        <name>heme c</name>
        <dbReference type="ChEBI" id="CHEBI:61717"/>
        <label>1</label>
    </ligand>
</feature>
<evidence type="ECO:0000313" key="12">
    <source>
        <dbReference type="Proteomes" id="UP000239872"/>
    </source>
</evidence>
<evidence type="ECO:0000256" key="3">
    <source>
        <dbReference type="ARBA" id="ARBA00022723"/>
    </source>
</evidence>
<name>A0A2S7SUM4_9BACT</name>
<dbReference type="GO" id="GO:0009055">
    <property type="term" value="F:electron transfer activity"/>
    <property type="evidence" value="ECO:0007669"/>
    <property type="project" value="InterPro"/>
</dbReference>
<gene>
    <name evidence="11" type="ORF">CJD36_016195</name>
</gene>
<evidence type="ECO:0000256" key="4">
    <source>
        <dbReference type="ARBA" id="ARBA00022729"/>
    </source>
</evidence>
<evidence type="ECO:0000313" key="11">
    <source>
        <dbReference type="EMBL" id="PQJ10327.1"/>
    </source>
</evidence>
<feature type="binding site" description="covalent" evidence="8">
    <location>
        <position position="216"/>
    </location>
    <ligand>
        <name>heme c</name>
        <dbReference type="ChEBI" id="CHEBI:61717"/>
        <label>2</label>
    </ligand>
</feature>
<feature type="binding site" description="covalent" evidence="8">
    <location>
        <position position="219"/>
    </location>
    <ligand>
        <name>heme c</name>
        <dbReference type="ChEBI" id="CHEBI:61717"/>
        <label>2</label>
    </ligand>
</feature>
<dbReference type="PANTHER" id="PTHR30600">
    <property type="entry name" value="CYTOCHROME C PEROXIDASE-RELATED"/>
    <property type="match status" value="1"/>
</dbReference>
<dbReference type="AlphaFoldDB" id="A0A2S7SUM4"/>
<comment type="caution">
    <text evidence="11">The sequence shown here is derived from an EMBL/GenBank/DDBJ whole genome shotgun (WGS) entry which is preliminary data.</text>
</comment>
<dbReference type="InterPro" id="IPR036909">
    <property type="entry name" value="Cyt_c-like_dom_sf"/>
</dbReference>
<keyword evidence="11" id="KW-0575">Peroxidase</keyword>
<evidence type="ECO:0000256" key="8">
    <source>
        <dbReference type="PIRSR" id="PIRSR000294-1"/>
    </source>
</evidence>
<dbReference type="GO" id="GO:0042597">
    <property type="term" value="C:periplasmic space"/>
    <property type="evidence" value="ECO:0007669"/>
    <property type="project" value="UniProtKB-SubCell"/>
</dbReference>
<keyword evidence="3 9" id="KW-0479">Metal-binding</keyword>
<dbReference type="EMBL" id="PPSL01000004">
    <property type="protein sequence ID" value="PQJ10327.1"/>
    <property type="molecule type" value="Genomic_DNA"/>
</dbReference>
<dbReference type="Pfam" id="PF03150">
    <property type="entry name" value="CCP_MauG"/>
    <property type="match status" value="1"/>
</dbReference>
<dbReference type="InterPro" id="IPR026259">
    <property type="entry name" value="MauG/Cytc_peroxidase"/>
</dbReference>
<evidence type="ECO:0000256" key="7">
    <source>
        <dbReference type="ARBA" id="ARBA00023004"/>
    </source>
</evidence>
<keyword evidence="2 8" id="KW-0349">Heme</keyword>
<keyword evidence="5" id="KW-0574">Periplasm</keyword>
<evidence type="ECO:0000256" key="2">
    <source>
        <dbReference type="ARBA" id="ARBA00022617"/>
    </source>
</evidence>
<protein>
    <submittedName>
        <fullName evidence="11">Cytochrome-c peroxidase</fullName>
    </submittedName>
</protein>
<feature type="binding site" description="covalent" evidence="8">
    <location>
        <position position="69"/>
    </location>
    <ligand>
        <name>heme c</name>
        <dbReference type="ChEBI" id="CHEBI:61717"/>
        <label>1</label>
    </ligand>
</feature>
<accession>A0A2S7SUM4</accession>
<dbReference type="Gene3D" id="1.10.760.10">
    <property type="entry name" value="Cytochrome c-like domain"/>
    <property type="match status" value="2"/>
</dbReference>
<dbReference type="PANTHER" id="PTHR30600:SF10">
    <property type="entry name" value="BLL6722 PROTEIN"/>
    <property type="match status" value="1"/>
</dbReference>
<comment type="PTM">
    <text evidence="8">Binds 2 heme groups per subunit.</text>
</comment>
<keyword evidence="7 9" id="KW-0408">Iron</keyword>
<sequence length="339" mass="37427">MLSVTVFNACKKDINPDAYTGPTPYLLVIPTGLPRMDIPANNPMTQEGVALGRKLFYDPILSGNRTMSCASCHNQAFSFTDSSNQYSIGIDGLAGTRNAMNLVNLGYQKKFFWDGGAADLESQVIGPIQNPVEMHENLANAIHKLNTDLEYPTLFKKAFGGDTITTSMLMRAIAQFERTMISGNSKYDQYVRGSATLTAQELRGMELYQDPAKGDCTHCHAMGSTFSDFEFRNNGVDSIYADAGRYKITLIGSDSGKFKTPSLRNIALTAPYMHDGRFTTLQQCLDHYNTGFHYSPSLDPVLSVSPKGRMTAQDMTDIIAFLHTLTDTSFINNQAFKHP</sequence>
<evidence type="ECO:0000256" key="6">
    <source>
        <dbReference type="ARBA" id="ARBA00023002"/>
    </source>
</evidence>
<dbReference type="SUPFAM" id="SSF46626">
    <property type="entry name" value="Cytochrome c"/>
    <property type="match status" value="2"/>
</dbReference>
<dbReference type="FunFam" id="1.10.760.10:FF:000042">
    <property type="entry name" value="Cytochrome c peroxidase"/>
    <property type="match status" value="1"/>
</dbReference>
<dbReference type="PROSITE" id="PS51007">
    <property type="entry name" value="CYTC"/>
    <property type="match status" value="1"/>
</dbReference>
<feature type="domain" description="Cytochrome c" evidence="10">
    <location>
        <begin position="199"/>
        <end position="326"/>
    </location>
</feature>
<dbReference type="GO" id="GO:0020037">
    <property type="term" value="F:heme binding"/>
    <property type="evidence" value="ECO:0007669"/>
    <property type="project" value="InterPro"/>
</dbReference>
<dbReference type="OrthoDB" id="9805202at2"/>
<dbReference type="GO" id="GO:0046872">
    <property type="term" value="F:metal ion binding"/>
    <property type="evidence" value="ECO:0007669"/>
    <property type="project" value="UniProtKB-KW"/>
</dbReference>